<organism evidence="3 4">
    <name type="scientific">Mycobacterium asiaticum</name>
    <dbReference type="NCBI Taxonomy" id="1790"/>
    <lineage>
        <taxon>Bacteria</taxon>
        <taxon>Bacillati</taxon>
        <taxon>Actinomycetota</taxon>
        <taxon>Actinomycetes</taxon>
        <taxon>Mycobacteriales</taxon>
        <taxon>Mycobacteriaceae</taxon>
        <taxon>Mycobacterium</taxon>
    </lineage>
</organism>
<comment type="caution">
    <text evidence="3">The sequence shown here is derived from an EMBL/GenBank/DDBJ whole genome shotgun (WGS) entry which is preliminary data.</text>
</comment>
<dbReference type="Proteomes" id="UP000093925">
    <property type="component" value="Unassembled WGS sequence"/>
</dbReference>
<evidence type="ECO:0000313" key="3">
    <source>
        <dbReference type="EMBL" id="OBJ86762.1"/>
    </source>
</evidence>
<keyword evidence="3" id="KW-0808">Transferase</keyword>
<name>A0A1A3KNJ6_MYCAS</name>
<dbReference type="SUPFAM" id="SSF101874">
    <property type="entry name" value="YceI-like"/>
    <property type="match status" value="1"/>
</dbReference>
<evidence type="ECO:0000259" key="2">
    <source>
        <dbReference type="SMART" id="SM00867"/>
    </source>
</evidence>
<accession>A0A1A3KNJ6</accession>
<dbReference type="GO" id="GO:0032259">
    <property type="term" value="P:methylation"/>
    <property type="evidence" value="ECO:0007669"/>
    <property type="project" value="UniProtKB-KW"/>
</dbReference>
<dbReference type="Pfam" id="PF04264">
    <property type="entry name" value="YceI"/>
    <property type="match status" value="1"/>
</dbReference>
<comment type="similarity">
    <text evidence="1">Belongs to the UPF0312 family.</text>
</comment>
<dbReference type="InterPro" id="IPR036761">
    <property type="entry name" value="TTHA0802/YceI-like_sf"/>
</dbReference>
<dbReference type="EMBL" id="LZLM01000057">
    <property type="protein sequence ID" value="OBJ86762.1"/>
    <property type="molecule type" value="Genomic_DNA"/>
</dbReference>
<feature type="domain" description="Lipid/polyisoprenoid-binding YceI-like" evidence="2">
    <location>
        <begin position="4"/>
        <end position="179"/>
    </location>
</feature>
<dbReference type="SMART" id="SM00867">
    <property type="entry name" value="YceI"/>
    <property type="match status" value="1"/>
</dbReference>
<keyword evidence="3" id="KW-0489">Methyltransferase</keyword>
<sequence>MTKSWTLGVDDGELSVRTGVAGPAARMGHRLTLAMTRWQATVEWDAEKPYSAELVVEVDSLQVLRGDGGVKGLSGPEQALARSNALKSLSANRFPEIRFIADGIEKTADGYRLDGALEIRNKTRAHVVDLRVDEQGDTWLLATESTVRQTDYGVKPYSMLLGSLQVADEVTVAFSARRSKNT</sequence>
<reference evidence="3 4" key="1">
    <citation type="submission" date="2016-06" db="EMBL/GenBank/DDBJ databases">
        <authorList>
            <person name="Kjaerup R.B."/>
            <person name="Dalgaard T.S."/>
            <person name="Juul-Madsen H.R."/>
        </authorList>
    </citation>
    <scope>NUCLEOTIDE SEQUENCE [LARGE SCALE GENOMIC DNA]</scope>
    <source>
        <strain evidence="3 4">1276495.2</strain>
    </source>
</reference>
<dbReference type="Gene3D" id="2.40.128.110">
    <property type="entry name" value="Lipid/polyisoprenoid-binding, YceI-like"/>
    <property type="match status" value="1"/>
</dbReference>
<dbReference type="GO" id="GO:0008168">
    <property type="term" value="F:methyltransferase activity"/>
    <property type="evidence" value="ECO:0007669"/>
    <property type="project" value="UniProtKB-KW"/>
</dbReference>
<dbReference type="AlphaFoldDB" id="A0A1A3KNJ6"/>
<evidence type="ECO:0000313" key="4">
    <source>
        <dbReference type="Proteomes" id="UP000093925"/>
    </source>
</evidence>
<gene>
    <name evidence="3" type="ORF">A5640_09170</name>
</gene>
<dbReference type="RefSeq" id="WP_065139553.1">
    <property type="nucleotide sequence ID" value="NZ_LZLM01000057.1"/>
</dbReference>
<protein>
    <submittedName>
        <fullName evidence="3">S-adenosyl-L-methionine-dependent methyltransferase</fullName>
    </submittedName>
</protein>
<dbReference type="InterPro" id="IPR007372">
    <property type="entry name" value="Lipid/polyisoprenoid-bd_YceI"/>
</dbReference>
<proteinExistence type="inferred from homology"/>
<evidence type="ECO:0000256" key="1">
    <source>
        <dbReference type="ARBA" id="ARBA00008812"/>
    </source>
</evidence>